<evidence type="ECO:0000256" key="2">
    <source>
        <dbReference type="RuleBase" id="RU362097"/>
    </source>
</evidence>
<keyword evidence="5" id="KW-1185">Reference proteome</keyword>
<keyword evidence="2" id="KW-0472">Membrane</keyword>
<dbReference type="AlphaFoldDB" id="A0A261TBB5"/>
<comment type="subcellular location">
    <subcellularLocation>
        <location evidence="2">Cell membrane</location>
        <topology evidence="2">Lipid-anchor</topology>
    </subcellularLocation>
</comment>
<reference evidence="4 5" key="1">
    <citation type="submission" date="2017-05" db="EMBL/GenBank/DDBJ databases">
        <title>Complete and WGS of Bordetella genogroups.</title>
        <authorList>
            <person name="Spilker T."/>
            <person name="LiPuma J."/>
        </authorList>
    </citation>
    <scope>NUCLEOTIDE SEQUENCE [LARGE SCALE GENOMIC DNA]</scope>
    <source>
        <strain evidence="4 5">AU10456</strain>
    </source>
</reference>
<keyword evidence="2" id="KW-0564">Palmitate</keyword>
<dbReference type="Gene3D" id="1.20.1600.10">
    <property type="entry name" value="Outer membrane efflux proteins (OEP)"/>
    <property type="match status" value="1"/>
</dbReference>
<feature type="coiled-coil region" evidence="3">
    <location>
        <begin position="379"/>
        <end position="406"/>
    </location>
</feature>
<dbReference type="PROSITE" id="PS51257">
    <property type="entry name" value="PROKAR_LIPOPROTEIN"/>
    <property type="match status" value="1"/>
</dbReference>
<dbReference type="Pfam" id="PF02321">
    <property type="entry name" value="OEP"/>
    <property type="match status" value="2"/>
</dbReference>
<evidence type="ECO:0000313" key="4">
    <source>
        <dbReference type="EMBL" id="OZI46879.1"/>
    </source>
</evidence>
<dbReference type="InterPro" id="IPR010131">
    <property type="entry name" value="MdtP/NodT-like"/>
</dbReference>
<dbReference type="RefSeq" id="WP_249279154.1">
    <property type="nucleotide sequence ID" value="NZ_NEVP01000011.1"/>
</dbReference>
<dbReference type="GO" id="GO:0015562">
    <property type="term" value="F:efflux transmembrane transporter activity"/>
    <property type="evidence" value="ECO:0007669"/>
    <property type="project" value="InterPro"/>
</dbReference>
<comment type="similarity">
    <text evidence="1 2">Belongs to the outer membrane factor (OMF) (TC 1.B.17) family.</text>
</comment>
<dbReference type="InterPro" id="IPR003423">
    <property type="entry name" value="OMP_efflux"/>
</dbReference>
<keyword evidence="3" id="KW-0175">Coiled coil</keyword>
<dbReference type="SUPFAM" id="SSF56954">
    <property type="entry name" value="Outer membrane efflux proteins (OEP)"/>
    <property type="match status" value="1"/>
</dbReference>
<evidence type="ECO:0000313" key="5">
    <source>
        <dbReference type="Proteomes" id="UP000216913"/>
    </source>
</evidence>
<organism evidence="4 5">
    <name type="scientific">Bordetella genomosp. 5</name>
    <dbReference type="NCBI Taxonomy" id="1395608"/>
    <lineage>
        <taxon>Bacteria</taxon>
        <taxon>Pseudomonadati</taxon>
        <taxon>Pseudomonadota</taxon>
        <taxon>Betaproteobacteria</taxon>
        <taxon>Burkholderiales</taxon>
        <taxon>Alcaligenaceae</taxon>
        <taxon>Bordetella</taxon>
    </lineage>
</organism>
<name>A0A261TBB5_9BORD</name>
<keyword evidence="2" id="KW-0812">Transmembrane</keyword>
<dbReference type="Gene3D" id="2.20.200.10">
    <property type="entry name" value="Outer membrane efflux proteins (OEP)"/>
    <property type="match status" value="1"/>
</dbReference>
<dbReference type="PANTHER" id="PTHR30203">
    <property type="entry name" value="OUTER MEMBRANE CATION EFFLUX PROTEIN"/>
    <property type="match status" value="1"/>
</dbReference>
<dbReference type="GO" id="GO:0005886">
    <property type="term" value="C:plasma membrane"/>
    <property type="evidence" value="ECO:0007669"/>
    <property type="project" value="UniProtKB-SubCell"/>
</dbReference>
<evidence type="ECO:0000256" key="1">
    <source>
        <dbReference type="ARBA" id="ARBA00007613"/>
    </source>
</evidence>
<dbReference type="EMBL" id="NEVP01000011">
    <property type="protein sequence ID" value="OZI46879.1"/>
    <property type="molecule type" value="Genomic_DNA"/>
</dbReference>
<gene>
    <name evidence="4" type="ORF">CAL25_19590</name>
</gene>
<comment type="caution">
    <text evidence="4">The sequence shown here is derived from an EMBL/GenBank/DDBJ whole genome shotgun (WGS) entry which is preliminary data.</text>
</comment>
<dbReference type="PANTHER" id="PTHR30203:SF32">
    <property type="entry name" value="CATION EFFLUX SYSTEM PROTEIN CUSC"/>
    <property type="match status" value="1"/>
</dbReference>
<dbReference type="Proteomes" id="UP000216913">
    <property type="component" value="Unassembled WGS sequence"/>
</dbReference>
<proteinExistence type="inferred from homology"/>
<sequence>MKITMQPARRAVLVGLLAVPLLLSGCGLMQTDYQRPAVATPPAWQYATQQDIGAGGLWWRHFDDPVLTDLVALALERNNDLAAAALRVRQAQLRAGLARSDQFPTVGAGVDVQRQRQLDGDRVISRNNTAQLTVSYELDLWNRLDSLTDAAEWEAAATEQDRASAELSLIGTTATLYWRIAFINQRIATSLQSIAYAQRTLDLVLAQYEAGGTSALEVAEARRNLASQQAAQTDLVQLRVEYINGLTILFDSPPDRVMANPARLPLATLPVVPAGLPADLLARRPDLRAAEFRLRQALAQTDATRASFYPPLTLTGALGTGSTALGNLLQNPVATLGAALTLPFLNWNQMRLSIRVSEAEYAVRVVQFRQALYQAMTDVENALSARTQLALRAERLEAALAAARQAESLYEVRYRAGAVSLRFWLDAQEQRRLAEVERDQNTLDRLLNQVTIYQALGGDMVTPPVGQ</sequence>
<keyword evidence="2" id="KW-1134">Transmembrane beta strand</keyword>
<protein>
    <submittedName>
        <fullName evidence="4">RND transporter</fullName>
    </submittedName>
</protein>
<evidence type="ECO:0000256" key="3">
    <source>
        <dbReference type="SAM" id="Coils"/>
    </source>
</evidence>
<accession>A0A261TBB5</accession>
<dbReference type="NCBIfam" id="TIGR01845">
    <property type="entry name" value="outer_NodT"/>
    <property type="match status" value="1"/>
</dbReference>
<keyword evidence="2" id="KW-0449">Lipoprotein</keyword>